<feature type="region of interest" description="Disordered" evidence="1">
    <location>
        <begin position="44"/>
        <end position="79"/>
    </location>
</feature>
<evidence type="ECO:0000256" key="1">
    <source>
        <dbReference type="SAM" id="MobiDB-lite"/>
    </source>
</evidence>
<dbReference type="AlphaFoldDB" id="A0A0A9H809"/>
<organism evidence="2">
    <name type="scientific">Arundo donax</name>
    <name type="common">Giant reed</name>
    <name type="synonym">Donax arundinaceus</name>
    <dbReference type="NCBI Taxonomy" id="35708"/>
    <lineage>
        <taxon>Eukaryota</taxon>
        <taxon>Viridiplantae</taxon>
        <taxon>Streptophyta</taxon>
        <taxon>Embryophyta</taxon>
        <taxon>Tracheophyta</taxon>
        <taxon>Spermatophyta</taxon>
        <taxon>Magnoliopsida</taxon>
        <taxon>Liliopsida</taxon>
        <taxon>Poales</taxon>
        <taxon>Poaceae</taxon>
        <taxon>PACMAD clade</taxon>
        <taxon>Arundinoideae</taxon>
        <taxon>Arundineae</taxon>
        <taxon>Arundo</taxon>
    </lineage>
</organism>
<sequence>MLVLARAAHHILGLLSSASRHCPLSLARLLGFHVLLLARLTSHGVSTGSSAPSSTSSQLRASTPWPLASAPSPPRPLFG</sequence>
<evidence type="ECO:0000313" key="2">
    <source>
        <dbReference type="EMBL" id="JAE33335.1"/>
    </source>
</evidence>
<accession>A0A0A9H809</accession>
<feature type="compositionally biased region" description="Low complexity" evidence="1">
    <location>
        <begin position="44"/>
        <end position="70"/>
    </location>
</feature>
<name>A0A0A9H809_ARUDO</name>
<reference evidence="2" key="1">
    <citation type="submission" date="2014-09" db="EMBL/GenBank/DDBJ databases">
        <authorList>
            <person name="Magalhaes I.L.F."/>
            <person name="Oliveira U."/>
            <person name="Santos F.R."/>
            <person name="Vidigal T.H.D.A."/>
            <person name="Brescovit A.D."/>
            <person name="Santos A.J."/>
        </authorList>
    </citation>
    <scope>NUCLEOTIDE SEQUENCE</scope>
    <source>
        <tissue evidence="2">Shoot tissue taken approximately 20 cm above the soil surface</tissue>
    </source>
</reference>
<reference evidence="2" key="2">
    <citation type="journal article" date="2015" name="Data Brief">
        <title>Shoot transcriptome of the giant reed, Arundo donax.</title>
        <authorList>
            <person name="Barrero R.A."/>
            <person name="Guerrero F.D."/>
            <person name="Moolhuijzen P."/>
            <person name="Goolsby J.A."/>
            <person name="Tidwell J."/>
            <person name="Bellgard S.E."/>
            <person name="Bellgard M.I."/>
        </authorList>
    </citation>
    <scope>NUCLEOTIDE SEQUENCE</scope>
    <source>
        <tissue evidence="2">Shoot tissue taken approximately 20 cm above the soil surface</tissue>
    </source>
</reference>
<protein>
    <submittedName>
        <fullName evidence="2">Uncharacterized protein</fullName>
    </submittedName>
</protein>
<dbReference type="EMBL" id="GBRH01164561">
    <property type="protein sequence ID" value="JAE33335.1"/>
    <property type="molecule type" value="Transcribed_RNA"/>
</dbReference>
<proteinExistence type="predicted"/>